<feature type="transmembrane region" description="Helical" evidence="8">
    <location>
        <begin position="326"/>
        <end position="348"/>
    </location>
</feature>
<dbReference type="AlphaFoldDB" id="A0A553JEJ2"/>
<dbReference type="OrthoDB" id="4045at2"/>
<organism evidence="11 12">
    <name type="scientific">Shewanella hanedai</name>
    <name type="common">Alteromonas hanedai</name>
    <dbReference type="NCBI Taxonomy" id="25"/>
    <lineage>
        <taxon>Bacteria</taxon>
        <taxon>Pseudomonadati</taxon>
        <taxon>Pseudomonadota</taxon>
        <taxon>Gammaproteobacteria</taxon>
        <taxon>Alteromonadales</taxon>
        <taxon>Shewanellaceae</taxon>
        <taxon>Shewanella</taxon>
    </lineage>
</organism>
<evidence type="ECO:0000256" key="8">
    <source>
        <dbReference type="SAM" id="Phobius"/>
    </source>
</evidence>
<keyword evidence="7" id="KW-0175">Coiled coil</keyword>
<comment type="caution">
    <text evidence="11">The sequence shown here is derived from an EMBL/GenBank/DDBJ whole genome shotgun (WGS) entry which is preliminary data.</text>
</comment>
<gene>
    <name evidence="11" type="ORF">FN961_24790</name>
</gene>
<feature type="domain" description="MotA/TolQ/ExbB proton channel" evidence="10">
    <location>
        <begin position="282"/>
        <end position="401"/>
    </location>
</feature>
<keyword evidence="3 8" id="KW-0812">Transmembrane</keyword>
<dbReference type="PANTHER" id="PTHR30625">
    <property type="entry name" value="PROTEIN TOLQ"/>
    <property type="match status" value="1"/>
</dbReference>
<dbReference type="InterPro" id="IPR002898">
    <property type="entry name" value="MotA_ExbB_proton_chnl"/>
</dbReference>
<evidence type="ECO:0000256" key="7">
    <source>
        <dbReference type="SAM" id="Coils"/>
    </source>
</evidence>
<dbReference type="Proteomes" id="UP000318126">
    <property type="component" value="Unassembled WGS sequence"/>
</dbReference>
<proteinExistence type="inferred from homology"/>
<dbReference type="GO" id="GO:0017038">
    <property type="term" value="P:protein import"/>
    <property type="evidence" value="ECO:0007669"/>
    <property type="project" value="TreeGrafter"/>
</dbReference>
<dbReference type="PIRSF" id="PIRSF037714">
    <property type="entry name" value="TolR"/>
    <property type="match status" value="1"/>
</dbReference>
<evidence type="ECO:0000259" key="10">
    <source>
        <dbReference type="Pfam" id="PF01618"/>
    </source>
</evidence>
<evidence type="ECO:0000256" key="1">
    <source>
        <dbReference type="ARBA" id="ARBA00004651"/>
    </source>
</evidence>
<evidence type="ECO:0000256" key="5">
    <source>
        <dbReference type="ARBA" id="ARBA00023136"/>
    </source>
</evidence>
<reference evidence="12" key="1">
    <citation type="submission" date="2019-07" db="EMBL/GenBank/DDBJ databases">
        <title>Shewanella sp. YLB-08 draft genomic sequence.</title>
        <authorList>
            <person name="Yu L."/>
        </authorList>
    </citation>
    <scope>NUCLEOTIDE SEQUENCE [LARGE SCALE GENOMIC DNA]</scope>
    <source>
        <strain evidence="12">JCM 20706</strain>
    </source>
</reference>
<dbReference type="InterPro" id="IPR017270">
    <property type="entry name" value="MotA/TolQ/ExbB-rel"/>
</dbReference>
<feature type="signal peptide" evidence="9">
    <location>
        <begin position="1"/>
        <end position="23"/>
    </location>
</feature>
<evidence type="ECO:0000313" key="11">
    <source>
        <dbReference type="EMBL" id="TRY10874.1"/>
    </source>
</evidence>
<sequence>MKKLITTAIVAATLSLSAGIASAADAPKSIDQLLKQVQTERANASKTNKKREQEFRNERGDKAQLLKNEKNALAAERQRGKDLNQAFLDNERKIGQLEEDLKTAQGDLGEMFGVVKGDAGDFAGKLAGSNVSAQYPGRDVFIADLGARKQLPKIDELERFWEEQLFEMADGQYVVYNADLGLIQQLSQQPDGYQVKTVGAFEDTTSGAAKLYIDPVKGVLLNIFTQKATIEERIEAGGTIGYIIMVLLALGALISIERLVTLGIVGAKVKAQRKNLDNPGNNPLGRVLQAYQDNKDVDVETLELKLDEAILKETPALETRISIIKVLAAIAPMMGLLGTVTGMIATFQSIQLFGTGDPKLMAGGISMALMTTVQGLVAALPLMLMHAVVIARSKSIVQVLEEQSAGIVASHAEKRNA</sequence>
<evidence type="ECO:0000256" key="3">
    <source>
        <dbReference type="ARBA" id="ARBA00022692"/>
    </source>
</evidence>
<accession>A0A553JEJ2</accession>
<feature type="chain" id="PRO_5022068863" evidence="9">
    <location>
        <begin position="24"/>
        <end position="417"/>
    </location>
</feature>
<evidence type="ECO:0000256" key="4">
    <source>
        <dbReference type="ARBA" id="ARBA00022989"/>
    </source>
</evidence>
<protein>
    <submittedName>
        <fullName evidence="11">MotA/TolQ/ExbB proton channel family protein</fullName>
    </submittedName>
</protein>
<keyword evidence="12" id="KW-1185">Reference proteome</keyword>
<dbReference type="GO" id="GO:0005886">
    <property type="term" value="C:plasma membrane"/>
    <property type="evidence" value="ECO:0007669"/>
    <property type="project" value="UniProtKB-SubCell"/>
</dbReference>
<keyword evidence="2" id="KW-1003">Cell membrane</keyword>
<keyword evidence="6" id="KW-0653">Protein transport</keyword>
<dbReference type="EMBL" id="VKGK01000054">
    <property type="protein sequence ID" value="TRY10874.1"/>
    <property type="molecule type" value="Genomic_DNA"/>
</dbReference>
<name>A0A553JEJ2_SHEHA</name>
<evidence type="ECO:0000256" key="6">
    <source>
        <dbReference type="RuleBase" id="RU004057"/>
    </source>
</evidence>
<comment type="similarity">
    <text evidence="6">Belongs to the exbB/tolQ family.</text>
</comment>
<dbReference type="InterPro" id="IPR050790">
    <property type="entry name" value="ExbB/TolQ_transport"/>
</dbReference>
<feature type="coiled-coil region" evidence="7">
    <location>
        <begin position="30"/>
        <end position="86"/>
    </location>
</feature>
<evidence type="ECO:0000313" key="12">
    <source>
        <dbReference type="Proteomes" id="UP000318126"/>
    </source>
</evidence>
<keyword evidence="5 8" id="KW-0472">Membrane</keyword>
<evidence type="ECO:0000256" key="2">
    <source>
        <dbReference type="ARBA" id="ARBA00022475"/>
    </source>
</evidence>
<feature type="transmembrane region" description="Helical" evidence="8">
    <location>
        <begin position="240"/>
        <end position="265"/>
    </location>
</feature>
<dbReference type="Pfam" id="PF01618">
    <property type="entry name" value="MotA_ExbB"/>
    <property type="match status" value="1"/>
</dbReference>
<keyword evidence="9" id="KW-0732">Signal</keyword>
<comment type="subcellular location">
    <subcellularLocation>
        <location evidence="1">Cell membrane</location>
        <topology evidence="1">Multi-pass membrane protein</topology>
    </subcellularLocation>
    <subcellularLocation>
        <location evidence="6">Membrane</location>
        <topology evidence="6">Multi-pass membrane protein</topology>
    </subcellularLocation>
</comment>
<dbReference type="PANTHER" id="PTHR30625:SF11">
    <property type="entry name" value="MOTA_TOLQ_EXBB PROTON CHANNEL DOMAIN-CONTAINING PROTEIN"/>
    <property type="match status" value="1"/>
</dbReference>
<dbReference type="RefSeq" id="WP_144042823.1">
    <property type="nucleotide sequence ID" value="NZ_BMPL01000059.1"/>
</dbReference>
<evidence type="ECO:0000256" key="9">
    <source>
        <dbReference type="SAM" id="SignalP"/>
    </source>
</evidence>
<feature type="transmembrane region" description="Helical" evidence="8">
    <location>
        <begin position="360"/>
        <end position="384"/>
    </location>
</feature>
<keyword evidence="4 8" id="KW-1133">Transmembrane helix</keyword>
<keyword evidence="6" id="KW-0813">Transport</keyword>